<evidence type="ECO:0000256" key="12">
    <source>
        <dbReference type="SAM" id="MobiDB-lite"/>
    </source>
</evidence>
<keyword evidence="3 14" id="KW-0808">Transferase</keyword>
<comment type="catalytic activity">
    <reaction evidence="11">
        <text>DNA(n) + a 2'-deoxyribonucleoside 5'-triphosphate = DNA(n+1) + diphosphate</text>
        <dbReference type="Rhea" id="RHEA:22508"/>
        <dbReference type="Rhea" id="RHEA-COMP:17339"/>
        <dbReference type="Rhea" id="RHEA-COMP:17340"/>
        <dbReference type="ChEBI" id="CHEBI:33019"/>
        <dbReference type="ChEBI" id="CHEBI:61560"/>
        <dbReference type="ChEBI" id="CHEBI:173112"/>
        <dbReference type="EC" id="2.7.7.7"/>
    </reaction>
</comment>
<dbReference type="Gene3D" id="1.10.8.60">
    <property type="match status" value="1"/>
</dbReference>
<evidence type="ECO:0000256" key="1">
    <source>
        <dbReference type="ARBA" id="ARBA00006360"/>
    </source>
</evidence>
<evidence type="ECO:0000256" key="3">
    <source>
        <dbReference type="ARBA" id="ARBA00022679"/>
    </source>
</evidence>
<accession>A0A943I0G7</accession>
<dbReference type="AlphaFoldDB" id="A0A943I0G7"/>
<evidence type="ECO:0000313" key="14">
    <source>
        <dbReference type="EMBL" id="MBS5518870.1"/>
    </source>
</evidence>
<dbReference type="CDD" id="cd00009">
    <property type="entry name" value="AAA"/>
    <property type="match status" value="1"/>
</dbReference>
<evidence type="ECO:0000256" key="9">
    <source>
        <dbReference type="ARBA" id="ARBA00022840"/>
    </source>
</evidence>
<dbReference type="Pfam" id="PF13177">
    <property type="entry name" value="DNA_pol3_delta2"/>
    <property type="match status" value="1"/>
</dbReference>
<reference evidence="14" key="1">
    <citation type="submission" date="2021-02" db="EMBL/GenBank/DDBJ databases">
        <title>Infant gut strain persistence is associated with maternal origin, phylogeny, and functional potential including surface adhesion and iron acquisition.</title>
        <authorList>
            <person name="Lou Y.C."/>
        </authorList>
    </citation>
    <scope>NUCLEOTIDE SEQUENCE</scope>
    <source>
        <strain evidence="14">L3_106_000M1_dasL3_106_000M1_concoct_15</strain>
    </source>
</reference>
<dbReference type="NCBIfam" id="NF004046">
    <property type="entry name" value="PRK05563.1"/>
    <property type="match status" value="1"/>
</dbReference>
<comment type="similarity">
    <text evidence="1">Belongs to the DnaX/STICHEL family.</text>
</comment>
<name>A0A943I0G7_9FIRM</name>
<dbReference type="GO" id="GO:0009360">
    <property type="term" value="C:DNA polymerase III complex"/>
    <property type="evidence" value="ECO:0007669"/>
    <property type="project" value="InterPro"/>
</dbReference>
<gene>
    <name evidence="14" type="primary">dnaX</name>
    <name evidence="14" type="ORF">KHX13_00780</name>
</gene>
<dbReference type="Pfam" id="PF22608">
    <property type="entry name" value="DNAX_ATPase_lid"/>
    <property type="match status" value="1"/>
</dbReference>
<evidence type="ECO:0000256" key="5">
    <source>
        <dbReference type="ARBA" id="ARBA00022705"/>
    </source>
</evidence>
<keyword evidence="7" id="KW-0547">Nucleotide-binding</keyword>
<dbReference type="InterPro" id="IPR050238">
    <property type="entry name" value="DNA_Rep/Repair_Clamp_Loader"/>
</dbReference>
<dbReference type="InterPro" id="IPR012763">
    <property type="entry name" value="DNA_pol_III_sug/sutau_N"/>
</dbReference>
<keyword evidence="6" id="KW-0479">Metal-binding</keyword>
<organism evidence="14 15">
    <name type="scientific">Acidaminococcus intestini</name>
    <dbReference type="NCBI Taxonomy" id="187327"/>
    <lineage>
        <taxon>Bacteria</taxon>
        <taxon>Bacillati</taxon>
        <taxon>Bacillota</taxon>
        <taxon>Negativicutes</taxon>
        <taxon>Acidaminococcales</taxon>
        <taxon>Acidaminococcaceae</taxon>
        <taxon>Acidaminococcus</taxon>
    </lineage>
</organism>
<comment type="caution">
    <text evidence="14">The sequence shown here is derived from an EMBL/GenBank/DDBJ whole genome shotgun (WGS) entry which is preliminary data.</text>
</comment>
<keyword evidence="8" id="KW-0862">Zinc</keyword>
<sequence length="628" mass="69014">MSYVALYRTWRPQDFDGLVGQEHIRKALTNALESGRISHAYLFTGPRGTGKTSTARILAKALNCEKGPTPHPCNACDHCLEITEGTSADVIEIDAASNRGIDEIRKLREQVHFAPVSSRYKVYIIDEVHMITMDAFNALLKTLEEPPEHVVFILATTEPHKIPTTIHSRCQRFDFRRVTVDDIAAHLKKVAEGSKINAEPDALRLMAIQADGGMRDAVGLLDQCSIMADPVTAETVRQVLGIAGRDTMRALVEKIGRRDLPAALDLLNQLMDDGKDVTQVLTELLEYMRALLLYQADPAYQEIYLTDTAENLKTVEPLFTRSRILAATERIHEASLDVKRSLRSKIVAEICLYDLCRGEGDSPAALLSRIETLEGEVTRLMEGGAPAVSAAFEPSRKKGTETREAAFVYPKETVPDTPPLTQAEASFSPAKEPAATSFKRRQAPSFEKKAPAVPQPAQQKMGAGDASLHPCLGEKTDGPRQPSDLAGAQRLWNGVLQGLKQRHKMGFFAYARMASPLDFDGKRLTVGTATQVAKDRLERNDLRDEVLAILKAGTGQNFEFAVEQASEKQMEAARKAAPRAAFSPQHKAAPSAPPQEAPLSKEDDELPETVKRAMMVFGGNLVKDDSNQ</sequence>
<dbReference type="SUPFAM" id="SSF52540">
    <property type="entry name" value="P-loop containing nucleoside triphosphate hydrolases"/>
    <property type="match status" value="1"/>
</dbReference>
<dbReference type="PANTHER" id="PTHR11669">
    <property type="entry name" value="REPLICATION FACTOR C / DNA POLYMERASE III GAMMA-TAU SUBUNIT"/>
    <property type="match status" value="1"/>
</dbReference>
<dbReference type="PRINTS" id="PR00300">
    <property type="entry name" value="CLPPROTEASEA"/>
</dbReference>
<evidence type="ECO:0000256" key="6">
    <source>
        <dbReference type="ARBA" id="ARBA00022723"/>
    </source>
</evidence>
<keyword evidence="9" id="KW-0067">ATP-binding</keyword>
<dbReference type="NCBIfam" id="TIGR02397">
    <property type="entry name" value="dnaX_nterm"/>
    <property type="match status" value="1"/>
</dbReference>
<dbReference type="SMART" id="SM00382">
    <property type="entry name" value="AAA"/>
    <property type="match status" value="1"/>
</dbReference>
<dbReference type="EC" id="2.7.7.7" evidence="2"/>
<dbReference type="Gene3D" id="3.40.50.300">
    <property type="entry name" value="P-loop containing nucleotide triphosphate hydrolases"/>
    <property type="match status" value="1"/>
</dbReference>
<protein>
    <recommendedName>
        <fullName evidence="2">DNA-directed DNA polymerase</fullName>
        <ecNumber evidence="2">2.7.7.7</ecNumber>
    </recommendedName>
</protein>
<dbReference type="Pfam" id="PF12169">
    <property type="entry name" value="DNA_pol3_gamma3"/>
    <property type="match status" value="1"/>
</dbReference>
<dbReference type="GO" id="GO:0003677">
    <property type="term" value="F:DNA binding"/>
    <property type="evidence" value="ECO:0007669"/>
    <property type="project" value="InterPro"/>
</dbReference>
<dbReference type="GO" id="GO:0005524">
    <property type="term" value="F:ATP binding"/>
    <property type="evidence" value="ECO:0007669"/>
    <property type="project" value="UniProtKB-KW"/>
</dbReference>
<keyword evidence="10" id="KW-0239">DNA-directed DNA polymerase</keyword>
<keyword evidence="4 14" id="KW-0548">Nucleotidyltransferase</keyword>
<evidence type="ECO:0000256" key="8">
    <source>
        <dbReference type="ARBA" id="ARBA00022833"/>
    </source>
</evidence>
<evidence type="ECO:0000256" key="11">
    <source>
        <dbReference type="ARBA" id="ARBA00049244"/>
    </source>
</evidence>
<dbReference type="EMBL" id="JAGZCZ010000001">
    <property type="protein sequence ID" value="MBS5518870.1"/>
    <property type="molecule type" value="Genomic_DNA"/>
</dbReference>
<dbReference type="InterPro" id="IPR045085">
    <property type="entry name" value="HLD_clamp_pol_III_gamma_tau"/>
</dbReference>
<dbReference type="GO" id="GO:0003887">
    <property type="term" value="F:DNA-directed DNA polymerase activity"/>
    <property type="evidence" value="ECO:0007669"/>
    <property type="project" value="UniProtKB-KW"/>
</dbReference>
<dbReference type="SUPFAM" id="SSF48019">
    <property type="entry name" value="post-AAA+ oligomerization domain-like"/>
    <property type="match status" value="1"/>
</dbReference>
<dbReference type="InterPro" id="IPR003593">
    <property type="entry name" value="AAA+_ATPase"/>
</dbReference>
<evidence type="ECO:0000259" key="13">
    <source>
        <dbReference type="SMART" id="SM00382"/>
    </source>
</evidence>
<dbReference type="InterPro" id="IPR001270">
    <property type="entry name" value="ClpA/B"/>
</dbReference>
<feature type="domain" description="AAA+ ATPase" evidence="13">
    <location>
        <begin position="37"/>
        <end position="179"/>
    </location>
</feature>
<proteinExistence type="inferred from homology"/>
<dbReference type="CDD" id="cd18137">
    <property type="entry name" value="HLD_clamp_pol_III_gamma_tau"/>
    <property type="match status" value="1"/>
</dbReference>
<dbReference type="InterPro" id="IPR027417">
    <property type="entry name" value="P-loop_NTPase"/>
</dbReference>
<keyword evidence="5" id="KW-0235">DNA replication</keyword>
<evidence type="ECO:0000256" key="4">
    <source>
        <dbReference type="ARBA" id="ARBA00022695"/>
    </source>
</evidence>
<feature type="region of interest" description="Disordered" evidence="12">
    <location>
        <begin position="569"/>
        <end position="609"/>
    </location>
</feature>
<dbReference type="Gene3D" id="1.20.272.10">
    <property type="match status" value="1"/>
</dbReference>
<evidence type="ECO:0000256" key="7">
    <source>
        <dbReference type="ARBA" id="ARBA00022741"/>
    </source>
</evidence>
<dbReference type="InterPro" id="IPR008921">
    <property type="entry name" value="DNA_pol3_clamp-load_cplx_C"/>
</dbReference>
<evidence type="ECO:0000256" key="10">
    <source>
        <dbReference type="ARBA" id="ARBA00022932"/>
    </source>
</evidence>
<dbReference type="GO" id="GO:0046872">
    <property type="term" value="F:metal ion binding"/>
    <property type="evidence" value="ECO:0007669"/>
    <property type="project" value="UniProtKB-KW"/>
</dbReference>
<dbReference type="FunFam" id="3.40.50.300:FF:000014">
    <property type="entry name" value="DNA polymerase III subunit gamma/tau"/>
    <property type="match status" value="1"/>
</dbReference>
<feature type="region of interest" description="Disordered" evidence="12">
    <location>
        <begin position="412"/>
        <end position="483"/>
    </location>
</feature>
<evidence type="ECO:0000313" key="15">
    <source>
        <dbReference type="Proteomes" id="UP000754226"/>
    </source>
</evidence>
<dbReference type="Proteomes" id="UP000754226">
    <property type="component" value="Unassembled WGS sequence"/>
</dbReference>
<dbReference type="PANTHER" id="PTHR11669:SF0">
    <property type="entry name" value="PROTEIN STICHEL-LIKE 2"/>
    <property type="match status" value="1"/>
</dbReference>
<dbReference type="InterPro" id="IPR022754">
    <property type="entry name" value="DNA_pol_III_gamma-3"/>
</dbReference>
<dbReference type="GO" id="GO:0006261">
    <property type="term" value="P:DNA-templated DNA replication"/>
    <property type="evidence" value="ECO:0007669"/>
    <property type="project" value="TreeGrafter"/>
</dbReference>
<evidence type="ECO:0000256" key="2">
    <source>
        <dbReference type="ARBA" id="ARBA00012417"/>
    </source>
</evidence>